<dbReference type="InterPro" id="IPR014284">
    <property type="entry name" value="RNA_pol_sigma-70_dom"/>
</dbReference>
<evidence type="ECO:0000259" key="6">
    <source>
        <dbReference type="Pfam" id="PF08281"/>
    </source>
</evidence>
<dbReference type="InterPro" id="IPR007627">
    <property type="entry name" value="RNA_pol_sigma70_r2"/>
</dbReference>
<dbReference type="Gene3D" id="1.10.10.10">
    <property type="entry name" value="Winged helix-like DNA-binding domain superfamily/Winged helix DNA-binding domain"/>
    <property type="match status" value="1"/>
</dbReference>
<sequence length="190" mass="22227">MPEKSLLQLVAEGDENAYRSFFYEWQGRLFHYIRTIIKSPQVAEEVVMDVLTKCWVGRELLPRVDNLEGFMFRIAYHRAIDFLRAASRDPKLVDLLMEQIETADATAADNRVISKEYDEKLREAIGLLSPQRQKVYLLSREKGLSHKEIASELGLSKNTVNNHITESQRFIQQYLTEHLNLVLVFIFFYK</sequence>
<dbReference type="InterPro" id="IPR036388">
    <property type="entry name" value="WH-like_DNA-bd_sf"/>
</dbReference>
<dbReference type="Pfam" id="PF08281">
    <property type="entry name" value="Sigma70_r4_2"/>
    <property type="match status" value="1"/>
</dbReference>
<keyword evidence="4" id="KW-0804">Transcription</keyword>
<dbReference type="EMBL" id="WRXO01000011">
    <property type="protein sequence ID" value="MVT44357.1"/>
    <property type="molecule type" value="Genomic_DNA"/>
</dbReference>
<evidence type="ECO:0000256" key="4">
    <source>
        <dbReference type="ARBA" id="ARBA00023163"/>
    </source>
</evidence>
<organism evidence="7 8">
    <name type="scientific">Chitinophaga oryziterrae</name>
    <dbReference type="NCBI Taxonomy" id="1031224"/>
    <lineage>
        <taxon>Bacteria</taxon>
        <taxon>Pseudomonadati</taxon>
        <taxon>Bacteroidota</taxon>
        <taxon>Chitinophagia</taxon>
        <taxon>Chitinophagales</taxon>
        <taxon>Chitinophagaceae</taxon>
        <taxon>Chitinophaga</taxon>
    </lineage>
</organism>
<accession>A0A6N8JGK3</accession>
<feature type="domain" description="RNA polymerase sigma-70 region 2" evidence="5">
    <location>
        <begin position="24"/>
        <end position="88"/>
    </location>
</feature>
<name>A0A6N8JGK3_9BACT</name>
<evidence type="ECO:0000313" key="8">
    <source>
        <dbReference type="Proteomes" id="UP000468388"/>
    </source>
</evidence>
<keyword evidence="2" id="KW-0805">Transcription regulation</keyword>
<dbReference type="RefSeq" id="WP_157303155.1">
    <property type="nucleotide sequence ID" value="NZ_BAAAZB010000036.1"/>
</dbReference>
<evidence type="ECO:0000256" key="3">
    <source>
        <dbReference type="ARBA" id="ARBA00023082"/>
    </source>
</evidence>
<dbReference type="Gene3D" id="1.10.1740.10">
    <property type="match status" value="1"/>
</dbReference>
<proteinExistence type="inferred from homology"/>
<dbReference type="InterPro" id="IPR013324">
    <property type="entry name" value="RNA_pol_sigma_r3/r4-like"/>
</dbReference>
<evidence type="ECO:0000259" key="5">
    <source>
        <dbReference type="Pfam" id="PF04542"/>
    </source>
</evidence>
<dbReference type="InterPro" id="IPR039425">
    <property type="entry name" value="RNA_pol_sigma-70-like"/>
</dbReference>
<dbReference type="Pfam" id="PF04542">
    <property type="entry name" value="Sigma70_r2"/>
    <property type="match status" value="1"/>
</dbReference>
<dbReference type="SUPFAM" id="SSF88659">
    <property type="entry name" value="Sigma3 and sigma4 domains of RNA polymerase sigma factors"/>
    <property type="match status" value="1"/>
</dbReference>
<evidence type="ECO:0000313" key="7">
    <source>
        <dbReference type="EMBL" id="MVT44357.1"/>
    </source>
</evidence>
<dbReference type="Proteomes" id="UP000468388">
    <property type="component" value="Unassembled WGS sequence"/>
</dbReference>
<dbReference type="InterPro" id="IPR013249">
    <property type="entry name" value="RNA_pol_sigma70_r4_t2"/>
</dbReference>
<reference evidence="7 8" key="1">
    <citation type="submission" date="2019-12" db="EMBL/GenBank/DDBJ databases">
        <title>The draft genomic sequence of strain Chitinophaga oryziterrae JCM 16595.</title>
        <authorList>
            <person name="Zhang X."/>
        </authorList>
    </citation>
    <scope>NUCLEOTIDE SEQUENCE [LARGE SCALE GENOMIC DNA]</scope>
    <source>
        <strain evidence="7 8">JCM 16595</strain>
    </source>
</reference>
<dbReference type="GO" id="GO:0016987">
    <property type="term" value="F:sigma factor activity"/>
    <property type="evidence" value="ECO:0007669"/>
    <property type="project" value="UniProtKB-KW"/>
</dbReference>
<evidence type="ECO:0000256" key="2">
    <source>
        <dbReference type="ARBA" id="ARBA00023015"/>
    </source>
</evidence>
<dbReference type="PANTHER" id="PTHR43133:SF46">
    <property type="entry name" value="RNA POLYMERASE SIGMA-70 FACTOR ECF SUBFAMILY"/>
    <property type="match status" value="1"/>
</dbReference>
<dbReference type="NCBIfam" id="TIGR02937">
    <property type="entry name" value="sigma70-ECF"/>
    <property type="match status" value="1"/>
</dbReference>
<dbReference type="GO" id="GO:0003677">
    <property type="term" value="F:DNA binding"/>
    <property type="evidence" value="ECO:0007669"/>
    <property type="project" value="InterPro"/>
</dbReference>
<dbReference type="SUPFAM" id="SSF88946">
    <property type="entry name" value="Sigma2 domain of RNA polymerase sigma factors"/>
    <property type="match status" value="1"/>
</dbReference>
<keyword evidence="3" id="KW-0731">Sigma factor</keyword>
<dbReference type="PANTHER" id="PTHR43133">
    <property type="entry name" value="RNA POLYMERASE ECF-TYPE SIGMA FACTO"/>
    <property type="match status" value="1"/>
</dbReference>
<protein>
    <submittedName>
        <fullName evidence="7">Sigma-70 family RNA polymerase sigma factor</fullName>
    </submittedName>
</protein>
<keyword evidence="8" id="KW-1185">Reference proteome</keyword>
<comment type="caution">
    <text evidence="7">The sequence shown here is derived from an EMBL/GenBank/DDBJ whole genome shotgun (WGS) entry which is preliminary data.</text>
</comment>
<dbReference type="OrthoDB" id="799938at2"/>
<dbReference type="InterPro" id="IPR013325">
    <property type="entry name" value="RNA_pol_sigma_r2"/>
</dbReference>
<comment type="similarity">
    <text evidence="1">Belongs to the sigma-70 factor family. ECF subfamily.</text>
</comment>
<feature type="domain" description="RNA polymerase sigma factor 70 region 4 type 2" evidence="6">
    <location>
        <begin position="119"/>
        <end position="165"/>
    </location>
</feature>
<dbReference type="AlphaFoldDB" id="A0A6N8JGK3"/>
<dbReference type="GO" id="GO:0006352">
    <property type="term" value="P:DNA-templated transcription initiation"/>
    <property type="evidence" value="ECO:0007669"/>
    <property type="project" value="InterPro"/>
</dbReference>
<evidence type="ECO:0000256" key="1">
    <source>
        <dbReference type="ARBA" id="ARBA00010641"/>
    </source>
</evidence>
<gene>
    <name evidence="7" type="ORF">GO495_27435</name>
</gene>